<keyword evidence="3" id="KW-1185">Reference proteome</keyword>
<feature type="region of interest" description="Disordered" evidence="1">
    <location>
        <begin position="1"/>
        <end position="20"/>
    </location>
</feature>
<reference evidence="2 3" key="1">
    <citation type="submission" date="2019-03" db="EMBL/GenBank/DDBJ databases">
        <title>First draft genome of Liparis tanakae, snailfish: a comprehensive survey of snailfish specific genes.</title>
        <authorList>
            <person name="Kim W."/>
            <person name="Song I."/>
            <person name="Jeong J.-H."/>
            <person name="Kim D."/>
            <person name="Kim S."/>
            <person name="Ryu S."/>
            <person name="Song J.Y."/>
            <person name="Lee S.K."/>
        </authorList>
    </citation>
    <scope>NUCLEOTIDE SEQUENCE [LARGE SCALE GENOMIC DNA]</scope>
    <source>
        <tissue evidence="2">Muscle</tissue>
    </source>
</reference>
<dbReference type="EMBL" id="SRLO01000089">
    <property type="protein sequence ID" value="TNN76894.1"/>
    <property type="molecule type" value="Genomic_DNA"/>
</dbReference>
<sequence>MDQCSVAPGIPRPSGADFGEEKEMHRAVAALAERRRTIFSHGPLASERKRAPEDGTGDQWSEIFRTPDALRHTLQLNNVRHPHTRAALMVHLQDRPSCELLVRGRSVKMGGDQDTKTNMCLHLTCKCLSDSANKGLESCSVRCKPSADRTQECLPLRTGLSLRASGGAWQQRLLPLIVMRACSRGIMETVVANEIYCLASDTRRLFEGSHCAGDRKHWVQR</sequence>
<accession>A0A4Z2IHF9</accession>
<proteinExistence type="predicted"/>
<evidence type="ECO:0000256" key="1">
    <source>
        <dbReference type="SAM" id="MobiDB-lite"/>
    </source>
</evidence>
<dbReference type="Proteomes" id="UP000314294">
    <property type="component" value="Unassembled WGS sequence"/>
</dbReference>
<comment type="caution">
    <text evidence="2">The sequence shown here is derived from an EMBL/GenBank/DDBJ whole genome shotgun (WGS) entry which is preliminary data.</text>
</comment>
<protein>
    <submittedName>
        <fullName evidence="2">Uncharacterized protein</fullName>
    </submittedName>
</protein>
<evidence type="ECO:0000313" key="2">
    <source>
        <dbReference type="EMBL" id="TNN76894.1"/>
    </source>
</evidence>
<evidence type="ECO:0000313" key="3">
    <source>
        <dbReference type="Proteomes" id="UP000314294"/>
    </source>
</evidence>
<gene>
    <name evidence="2" type="ORF">EYF80_012947</name>
</gene>
<feature type="region of interest" description="Disordered" evidence="1">
    <location>
        <begin position="39"/>
        <end position="60"/>
    </location>
</feature>
<name>A0A4Z2IHF9_9TELE</name>
<dbReference type="AlphaFoldDB" id="A0A4Z2IHF9"/>
<organism evidence="2 3">
    <name type="scientific">Liparis tanakae</name>
    <name type="common">Tanaka's snailfish</name>
    <dbReference type="NCBI Taxonomy" id="230148"/>
    <lineage>
        <taxon>Eukaryota</taxon>
        <taxon>Metazoa</taxon>
        <taxon>Chordata</taxon>
        <taxon>Craniata</taxon>
        <taxon>Vertebrata</taxon>
        <taxon>Euteleostomi</taxon>
        <taxon>Actinopterygii</taxon>
        <taxon>Neopterygii</taxon>
        <taxon>Teleostei</taxon>
        <taxon>Neoteleostei</taxon>
        <taxon>Acanthomorphata</taxon>
        <taxon>Eupercaria</taxon>
        <taxon>Perciformes</taxon>
        <taxon>Cottioidei</taxon>
        <taxon>Cottales</taxon>
        <taxon>Liparidae</taxon>
        <taxon>Liparis</taxon>
    </lineage>
</organism>